<feature type="region of interest" description="Disordered" evidence="1">
    <location>
        <begin position="1"/>
        <end position="82"/>
    </location>
</feature>
<feature type="compositionally biased region" description="Basic and acidic residues" evidence="1">
    <location>
        <begin position="110"/>
        <end position="137"/>
    </location>
</feature>
<sequence>MKRLRSSDDLDSYEKNASKEWSHDQNRSSRSSCGLYYKPSSVSDSNARTKSNLISSSRCGREQSVADEDSGRERMVRKRAEHDFESLDRRKLEFNRYRESGSSSSGGSLRRSESFRGPRRDFPKGFRSERDRTRRENGSPWQRFGINEHRWSSIKVHLREVRDVKSPSWSRDSLVAGRVVGEAREREEMRRRRSFKSKSRSPTRSGNFGSEQSKSVDGGGGEVKKSEETLVEGETNSEMEEGEFDPEPQARPQHESATEPQAEPQHELSTGPQDRPL</sequence>
<organism evidence="2 3">
    <name type="scientific">Hibiscus trionum</name>
    <name type="common">Flower of an hour</name>
    <dbReference type="NCBI Taxonomy" id="183268"/>
    <lineage>
        <taxon>Eukaryota</taxon>
        <taxon>Viridiplantae</taxon>
        <taxon>Streptophyta</taxon>
        <taxon>Embryophyta</taxon>
        <taxon>Tracheophyta</taxon>
        <taxon>Spermatophyta</taxon>
        <taxon>Magnoliopsida</taxon>
        <taxon>eudicotyledons</taxon>
        <taxon>Gunneridae</taxon>
        <taxon>Pentapetalae</taxon>
        <taxon>rosids</taxon>
        <taxon>malvids</taxon>
        <taxon>Malvales</taxon>
        <taxon>Malvaceae</taxon>
        <taxon>Malvoideae</taxon>
        <taxon>Hibiscus</taxon>
    </lineage>
</organism>
<dbReference type="Proteomes" id="UP001165190">
    <property type="component" value="Unassembled WGS sequence"/>
</dbReference>
<proteinExistence type="predicted"/>
<feature type="region of interest" description="Disordered" evidence="1">
    <location>
        <begin position="162"/>
        <end position="277"/>
    </location>
</feature>
<accession>A0A9W7MHJ6</accession>
<gene>
    <name evidence="2" type="ORF">HRI_003493300</name>
</gene>
<feature type="compositionally biased region" description="Polar residues" evidence="1">
    <location>
        <begin position="40"/>
        <end position="58"/>
    </location>
</feature>
<comment type="caution">
    <text evidence="2">The sequence shown here is derived from an EMBL/GenBank/DDBJ whole genome shotgun (WGS) entry which is preliminary data.</text>
</comment>
<evidence type="ECO:0000313" key="3">
    <source>
        <dbReference type="Proteomes" id="UP001165190"/>
    </source>
</evidence>
<feature type="compositionally biased region" description="Polar residues" evidence="1">
    <location>
        <begin position="206"/>
        <end position="215"/>
    </location>
</feature>
<feature type="compositionally biased region" description="Basic residues" evidence="1">
    <location>
        <begin position="191"/>
        <end position="201"/>
    </location>
</feature>
<feature type="compositionally biased region" description="Basic and acidic residues" evidence="1">
    <location>
        <begin position="1"/>
        <end position="27"/>
    </location>
</feature>
<feature type="compositionally biased region" description="Basic and acidic residues" evidence="1">
    <location>
        <begin position="181"/>
        <end position="190"/>
    </location>
</feature>
<feature type="compositionally biased region" description="Polar residues" evidence="1">
    <location>
        <begin position="267"/>
        <end position="277"/>
    </location>
</feature>
<name>A0A9W7MHJ6_HIBTR</name>
<reference evidence="2" key="1">
    <citation type="submission" date="2023-05" db="EMBL/GenBank/DDBJ databases">
        <title>Genome and transcriptome analyses reveal genes involved in the formation of fine ridges on petal epidermal cells in Hibiscus trionum.</title>
        <authorList>
            <person name="Koshimizu S."/>
            <person name="Masuda S."/>
            <person name="Ishii T."/>
            <person name="Shirasu K."/>
            <person name="Hoshino A."/>
            <person name="Arita M."/>
        </authorList>
    </citation>
    <scope>NUCLEOTIDE SEQUENCE</scope>
    <source>
        <strain evidence="2">Hamamatsu line</strain>
    </source>
</reference>
<feature type="compositionally biased region" description="Low complexity" evidence="1">
    <location>
        <begin position="100"/>
        <end position="109"/>
    </location>
</feature>
<feature type="region of interest" description="Disordered" evidence="1">
    <location>
        <begin position="95"/>
        <end position="146"/>
    </location>
</feature>
<dbReference type="AlphaFoldDB" id="A0A9W7MHJ6"/>
<evidence type="ECO:0000313" key="2">
    <source>
        <dbReference type="EMBL" id="GMI98240.1"/>
    </source>
</evidence>
<feature type="compositionally biased region" description="Basic and acidic residues" evidence="1">
    <location>
        <begin position="69"/>
        <end position="82"/>
    </location>
</feature>
<protein>
    <submittedName>
        <fullName evidence="2">Uncharacterized protein</fullName>
    </submittedName>
</protein>
<feature type="compositionally biased region" description="Acidic residues" evidence="1">
    <location>
        <begin position="229"/>
        <end position="246"/>
    </location>
</feature>
<keyword evidence="3" id="KW-1185">Reference proteome</keyword>
<evidence type="ECO:0000256" key="1">
    <source>
        <dbReference type="SAM" id="MobiDB-lite"/>
    </source>
</evidence>
<dbReference type="OrthoDB" id="1173283at2759"/>
<dbReference type="EMBL" id="BSYR01000031">
    <property type="protein sequence ID" value="GMI98240.1"/>
    <property type="molecule type" value="Genomic_DNA"/>
</dbReference>